<evidence type="ECO:0000256" key="1">
    <source>
        <dbReference type="SAM" id="Coils"/>
    </source>
</evidence>
<sequence length="104" mass="11910">MTEDLLVPIITVAGTIIVGIGAAIINARSSREGNEIKWAEEMRGWAYAQIDQQHKIIVRLQERLDTVEEELMSLRTRYHVAVGWIARNHHKVEEPIPPLIEKDM</sequence>
<comment type="caution">
    <text evidence="3">The sequence shown here is derived from an EMBL/GenBank/DDBJ whole genome shotgun (WGS) entry which is preliminary data.</text>
</comment>
<dbReference type="RefSeq" id="WP_139465190.1">
    <property type="nucleotide sequence ID" value="NZ_VDHJ01000004.1"/>
</dbReference>
<protein>
    <submittedName>
        <fullName evidence="3">Uncharacterized protein</fullName>
    </submittedName>
</protein>
<feature type="transmembrane region" description="Helical" evidence="2">
    <location>
        <begin position="6"/>
        <end position="27"/>
    </location>
</feature>
<organism evidence="3 4">
    <name type="scientific">Corynebacterium tapiri</name>
    <dbReference type="NCBI Taxonomy" id="1448266"/>
    <lineage>
        <taxon>Bacteria</taxon>
        <taxon>Bacillati</taxon>
        <taxon>Actinomycetota</taxon>
        <taxon>Actinomycetes</taxon>
        <taxon>Mycobacteriales</taxon>
        <taxon>Corynebacteriaceae</taxon>
        <taxon>Corynebacterium</taxon>
    </lineage>
</organism>
<keyword evidence="4" id="KW-1185">Reference proteome</keyword>
<feature type="coiled-coil region" evidence="1">
    <location>
        <begin position="50"/>
        <end position="77"/>
    </location>
</feature>
<evidence type="ECO:0000313" key="3">
    <source>
        <dbReference type="EMBL" id="TNL98762.1"/>
    </source>
</evidence>
<gene>
    <name evidence="3" type="ORF">FHE74_03855</name>
</gene>
<evidence type="ECO:0000256" key="2">
    <source>
        <dbReference type="SAM" id="Phobius"/>
    </source>
</evidence>
<dbReference type="Proteomes" id="UP000312032">
    <property type="component" value="Unassembled WGS sequence"/>
</dbReference>
<keyword evidence="1" id="KW-0175">Coiled coil</keyword>
<name>A0A5C4U514_9CORY</name>
<reference evidence="3 4" key="1">
    <citation type="submission" date="2019-06" db="EMBL/GenBank/DDBJ databases">
        <authorList>
            <person name="Li J."/>
        </authorList>
    </citation>
    <scope>NUCLEOTIDE SEQUENCE [LARGE SCALE GENOMIC DNA]</scope>
    <source>
        <strain evidence="3 4">LMG 28165</strain>
    </source>
</reference>
<dbReference type="AlphaFoldDB" id="A0A5C4U514"/>
<proteinExistence type="predicted"/>
<keyword evidence="2" id="KW-0472">Membrane</keyword>
<dbReference type="EMBL" id="VDHJ01000004">
    <property type="protein sequence ID" value="TNL98762.1"/>
    <property type="molecule type" value="Genomic_DNA"/>
</dbReference>
<evidence type="ECO:0000313" key="4">
    <source>
        <dbReference type="Proteomes" id="UP000312032"/>
    </source>
</evidence>
<accession>A0A5C4U514</accession>
<keyword evidence="2" id="KW-1133">Transmembrane helix</keyword>
<keyword evidence="2" id="KW-0812">Transmembrane</keyword>